<gene>
    <name evidence="2" type="ORF">EVAR_76993_1</name>
</gene>
<dbReference type="AlphaFoldDB" id="A0A4C1SFW7"/>
<evidence type="ECO:0000313" key="3">
    <source>
        <dbReference type="Proteomes" id="UP000299102"/>
    </source>
</evidence>
<dbReference type="Pfam" id="PF00501">
    <property type="entry name" value="AMP-binding"/>
    <property type="match status" value="1"/>
</dbReference>
<evidence type="ECO:0000313" key="2">
    <source>
        <dbReference type="EMBL" id="GBP00776.1"/>
    </source>
</evidence>
<dbReference type="Proteomes" id="UP000299102">
    <property type="component" value="Unassembled WGS sequence"/>
</dbReference>
<organism evidence="2 3">
    <name type="scientific">Eumeta variegata</name>
    <name type="common">Bagworm moth</name>
    <name type="synonym">Eumeta japonica</name>
    <dbReference type="NCBI Taxonomy" id="151549"/>
    <lineage>
        <taxon>Eukaryota</taxon>
        <taxon>Metazoa</taxon>
        <taxon>Ecdysozoa</taxon>
        <taxon>Arthropoda</taxon>
        <taxon>Hexapoda</taxon>
        <taxon>Insecta</taxon>
        <taxon>Pterygota</taxon>
        <taxon>Neoptera</taxon>
        <taxon>Endopterygota</taxon>
        <taxon>Lepidoptera</taxon>
        <taxon>Glossata</taxon>
        <taxon>Ditrysia</taxon>
        <taxon>Tineoidea</taxon>
        <taxon>Psychidae</taxon>
        <taxon>Oiketicinae</taxon>
        <taxon>Eumeta</taxon>
    </lineage>
</organism>
<reference evidence="2 3" key="1">
    <citation type="journal article" date="2019" name="Commun. Biol.">
        <title>The bagworm genome reveals a unique fibroin gene that provides high tensile strength.</title>
        <authorList>
            <person name="Kono N."/>
            <person name="Nakamura H."/>
            <person name="Ohtoshi R."/>
            <person name="Tomita M."/>
            <person name="Numata K."/>
            <person name="Arakawa K."/>
        </authorList>
    </citation>
    <scope>NUCLEOTIDE SEQUENCE [LARGE SCALE GENOMIC DNA]</scope>
</reference>
<proteinExistence type="predicted"/>
<feature type="domain" description="AMP-dependent synthetase/ligase" evidence="1">
    <location>
        <begin position="34"/>
        <end position="110"/>
    </location>
</feature>
<sequence>MAALVDLTEFQNRALSNYGSGDRCHLGHILLQSLADHPDVVNQIDAATGQQETNAAVLRRSVRLARAMRARGLRPGDVLALAGPNHLDLCVPYYAAHYNGLPVLGIDPLFKYACANVSRNFVNEVSGHFASFRLDWTEPIAEKDAELLSVKQPVTV</sequence>
<accession>A0A4C1SFW7</accession>
<dbReference type="Gene3D" id="3.40.50.12780">
    <property type="entry name" value="N-terminal domain of ligase-like"/>
    <property type="match status" value="1"/>
</dbReference>
<comment type="caution">
    <text evidence="2">The sequence shown here is derived from an EMBL/GenBank/DDBJ whole genome shotgun (WGS) entry which is preliminary data.</text>
</comment>
<protein>
    <recommendedName>
        <fullName evidence="1">AMP-dependent synthetase/ligase domain-containing protein</fullName>
    </recommendedName>
</protein>
<dbReference type="OrthoDB" id="10253869at2759"/>
<evidence type="ECO:0000259" key="1">
    <source>
        <dbReference type="Pfam" id="PF00501"/>
    </source>
</evidence>
<keyword evidence="3" id="KW-1185">Reference proteome</keyword>
<dbReference type="STRING" id="151549.A0A4C1SFW7"/>
<dbReference type="SUPFAM" id="SSF56801">
    <property type="entry name" value="Acetyl-CoA synthetase-like"/>
    <property type="match status" value="1"/>
</dbReference>
<name>A0A4C1SFW7_EUMVA</name>
<dbReference type="EMBL" id="BGZK01000006">
    <property type="protein sequence ID" value="GBP00776.1"/>
    <property type="molecule type" value="Genomic_DNA"/>
</dbReference>
<dbReference type="InterPro" id="IPR042099">
    <property type="entry name" value="ANL_N_sf"/>
</dbReference>
<dbReference type="InterPro" id="IPR000873">
    <property type="entry name" value="AMP-dep_synth/lig_dom"/>
</dbReference>